<organism evidence="1">
    <name type="scientific">marine sediment metagenome</name>
    <dbReference type="NCBI Taxonomy" id="412755"/>
    <lineage>
        <taxon>unclassified sequences</taxon>
        <taxon>metagenomes</taxon>
        <taxon>ecological metagenomes</taxon>
    </lineage>
</organism>
<dbReference type="EMBL" id="LAZR01002832">
    <property type="protein sequence ID" value="KKN25069.1"/>
    <property type="molecule type" value="Genomic_DNA"/>
</dbReference>
<proteinExistence type="predicted"/>
<dbReference type="AlphaFoldDB" id="A0A0F9P4R6"/>
<reference evidence="1" key="1">
    <citation type="journal article" date="2015" name="Nature">
        <title>Complex archaea that bridge the gap between prokaryotes and eukaryotes.</title>
        <authorList>
            <person name="Spang A."/>
            <person name="Saw J.H."/>
            <person name="Jorgensen S.L."/>
            <person name="Zaremba-Niedzwiedzka K."/>
            <person name="Martijn J."/>
            <person name="Lind A.E."/>
            <person name="van Eijk R."/>
            <person name="Schleper C."/>
            <person name="Guy L."/>
            <person name="Ettema T.J."/>
        </authorList>
    </citation>
    <scope>NUCLEOTIDE SEQUENCE</scope>
</reference>
<gene>
    <name evidence="1" type="ORF">LCGC14_0888520</name>
</gene>
<sequence length="42" mass="5058">MNVLDELKKLTNKVKERRKIDTKAVEQSQEYIRRIKQAAKTR</sequence>
<protein>
    <submittedName>
        <fullName evidence="1">Uncharacterized protein</fullName>
    </submittedName>
</protein>
<comment type="caution">
    <text evidence="1">The sequence shown here is derived from an EMBL/GenBank/DDBJ whole genome shotgun (WGS) entry which is preliminary data.</text>
</comment>
<accession>A0A0F9P4R6</accession>
<name>A0A0F9P4R6_9ZZZZ</name>
<evidence type="ECO:0000313" key="1">
    <source>
        <dbReference type="EMBL" id="KKN25069.1"/>
    </source>
</evidence>